<evidence type="ECO:0000256" key="1">
    <source>
        <dbReference type="SAM" id="MobiDB-lite"/>
    </source>
</evidence>
<dbReference type="AlphaFoldDB" id="A0ABD1DNB4"/>
<dbReference type="Proteomes" id="UP001562425">
    <property type="component" value="Unassembled WGS sequence"/>
</dbReference>
<keyword evidence="3" id="KW-1185">Reference proteome</keyword>
<feature type="compositionally biased region" description="Gly residues" evidence="1">
    <location>
        <begin position="211"/>
        <end position="220"/>
    </location>
</feature>
<name>A0ABD1DNB4_CULPP</name>
<proteinExistence type="predicted"/>
<gene>
    <name evidence="2" type="ORF">pipiens_000147</name>
</gene>
<feature type="region of interest" description="Disordered" evidence="1">
    <location>
        <begin position="200"/>
        <end position="220"/>
    </location>
</feature>
<feature type="non-terminal residue" evidence="2">
    <location>
        <position position="220"/>
    </location>
</feature>
<organism evidence="2 3">
    <name type="scientific">Culex pipiens pipiens</name>
    <name type="common">Northern house mosquito</name>
    <dbReference type="NCBI Taxonomy" id="38569"/>
    <lineage>
        <taxon>Eukaryota</taxon>
        <taxon>Metazoa</taxon>
        <taxon>Ecdysozoa</taxon>
        <taxon>Arthropoda</taxon>
        <taxon>Hexapoda</taxon>
        <taxon>Insecta</taxon>
        <taxon>Pterygota</taxon>
        <taxon>Neoptera</taxon>
        <taxon>Endopterygota</taxon>
        <taxon>Diptera</taxon>
        <taxon>Nematocera</taxon>
        <taxon>Culicoidea</taxon>
        <taxon>Culicidae</taxon>
        <taxon>Culicinae</taxon>
        <taxon>Culicini</taxon>
        <taxon>Culex</taxon>
        <taxon>Culex</taxon>
    </lineage>
</organism>
<dbReference type="EMBL" id="JBEHCU010005054">
    <property type="protein sequence ID" value="KAL1401071.1"/>
    <property type="molecule type" value="Genomic_DNA"/>
</dbReference>
<protein>
    <submittedName>
        <fullName evidence="2">Uncharacterized protein</fullName>
    </submittedName>
</protein>
<reference evidence="2 3" key="1">
    <citation type="submission" date="2024-05" db="EMBL/GenBank/DDBJ databases">
        <title>Culex pipiens pipiens assembly and annotation.</title>
        <authorList>
            <person name="Alout H."/>
            <person name="Durand T."/>
        </authorList>
    </citation>
    <scope>NUCLEOTIDE SEQUENCE [LARGE SCALE GENOMIC DNA]</scope>
    <source>
        <strain evidence="2">HA-2024</strain>
        <tissue evidence="2">Whole body</tissue>
    </source>
</reference>
<accession>A0ABD1DNB4</accession>
<evidence type="ECO:0000313" key="2">
    <source>
        <dbReference type="EMBL" id="KAL1401071.1"/>
    </source>
</evidence>
<evidence type="ECO:0000313" key="3">
    <source>
        <dbReference type="Proteomes" id="UP001562425"/>
    </source>
</evidence>
<sequence>MRFPRRSKLRAVIRRNDMVLGDPEEALENFLEEYLLRLYLNKGLFSPPVSTTAVSTRKISKGKSRTQKQVQSLPAFQHEKAVYSDEENYRISHNSRFYSQEPVPGQLLYPPVSPKFHPVVRPYGTTHVNIQSKPRYVSSMLIPHFLNQSMNEPKEIIRNILRASTTTTTTTTPVMTNENDHVTELPKRIRYAKNSGYINSSNWSREKNVTSGGGNNTKVQ</sequence>
<comment type="caution">
    <text evidence="2">The sequence shown here is derived from an EMBL/GenBank/DDBJ whole genome shotgun (WGS) entry which is preliminary data.</text>
</comment>